<proteinExistence type="inferred from homology"/>
<dbReference type="PANTHER" id="PTHR42718">
    <property type="entry name" value="MAJOR FACILITATOR SUPERFAMILY MULTIDRUG TRANSPORTER MFSC"/>
    <property type="match status" value="1"/>
</dbReference>
<dbReference type="PRINTS" id="PR01036">
    <property type="entry name" value="TCRTETB"/>
</dbReference>
<protein>
    <submittedName>
        <fullName evidence="11">DHA2 family efflux MFS transporter permease subunit</fullName>
    </submittedName>
</protein>
<dbReference type="Proteomes" id="UP001597079">
    <property type="component" value="Unassembled WGS sequence"/>
</dbReference>
<keyword evidence="3" id="KW-0813">Transport</keyword>
<keyword evidence="4" id="KW-1003">Cell membrane</keyword>
<feature type="transmembrane region" description="Helical" evidence="9">
    <location>
        <begin position="174"/>
        <end position="193"/>
    </location>
</feature>
<dbReference type="InterPro" id="IPR020846">
    <property type="entry name" value="MFS_dom"/>
</dbReference>
<comment type="caution">
    <text evidence="11">The sequence shown here is derived from an EMBL/GenBank/DDBJ whole genome shotgun (WGS) entry which is preliminary data.</text>
</comment>
<dbReference type="NCBIfam" id="TIGR00711">
    <property type="entry name" value="efflux_EmrB"/>
    <property type="match status" value="1"/>
</dbReference>
<evidence type="ECO:0000313" key="11">
    <source>
        <dbReference type="EMBL" id="MFD1675151.1"/>
    </source>
</evidence>
<dbReference type="Pfam" id="PF07690">
    <property type="entry name" value="MFS_1"/>
    <property type="match status" value="1"/>
</dbReference>
<dbReference type="EMBL" id="JBHUCX010000027">
    <property type="protein sequence ID" value="MFD1675151.1"/>
    <property type="molecule type" value="Genomic_DNA"/>
</dbReference>
<feature type="transmembrane region" description="Helical" evidence="9">
    <location>
        <begin position="493"/>
        <end position="511"/>
    </location>
</feature>
<dbReference type="SUPFAM" id="SSF103473">
    <property type="entry name" value="MFS general substrate transporter"/>
    <property type="match status" value="1"/>
</dbReference>
<evidence type="ECO:0000256" key="8">
    <source>
        <dbReference type="SAM" id="MobiDB-lite"/>
    </source>
</evidence>
<feature type="transmembrane region" description="Helical" evidence="9">
    <location>
        <begin position="339"/>
        <end position="355"/>
    </location>
</feature>
<comment type="similarity">
    <text evidence="2">Belongs to the major facilitator superfamily. EmrB family.</text>
</comment>
<evidence type="ECO:0000256" key="5">
    <source>
        <dbReference type="ARBA" id="ARBA00022692"/>
    </source>
</evidence>
<keyword evidence="7 9" id="KW-0472">Membrane</keyword>
<comment type="subcellular location">
    <subcellularLocation>
        <location evidence="1">Cell membrane</location>
        <topology evidence="1">Multi-pass membrane protein</topology>
    </subcellularLocation>
</comment>
<feature type="transmembrane region" description="Helical" evidence="9">
    <location>
        <begin position="88"/>
        <end position="107"/>
    </location>
</feature>
<feature type="transmembrane region" description="Helical" evidence="9">
    <location>
        <begin position="113"/>
        <end position="134"/>
    </location>
</feature>
<feature type="transmembrane region" description="Helical" evidence="9">
    <location>
        <begin position="55"/>
        <end position="76"/>
    </location>
</feature>
<evidence type="ECO:0000256" key="6">
    <source>
        <dbReference type="ARBA" id="ARBA00022989"/>
    </source>
</evidence>
<sequence length="541" mass="57248">MSQAAASATAAKDFRISSIIVPLIAIIAGVFMVVLDNTVMNVALPRLVTDFHAQLPTLQWTVTGYMLAQAAVIPLSGWLSDRFGPKRIFLISVVLFTLGSVLCATPHNVALLIFFRVIQGLGGGSVLPVSMAYIYRLSPPEKVGSVMGAMGLPILFAPAIGPVLAGWLVQYHSWRWIFLLNLPIGIVCLLIGLRSLPKAKRHAGAEFDLLGTILGPIAFAGLSYGVSEGASGWTSKETLLGLIGGGIALILFIIVELRAKAPLLELRVFKSVDFSLAIVVQWVGQFALFGALFLIPQFLQQARGYGAFDSGLIVLPQAIASGIVMPLGGILFDRIGARWLVVVGLGFVSAALIQLSHVTPTTVGTDLILPLALSGAGMGLMMMPLTTHLMNKAPRELVGRVSSLSNAMQQVVNSLSIAALVTLLTKRVETRTSAVQAHFAKQGIKVPSVSGLSGATSQASGAAAKHMTPQQMHVMETIKNALLSAGVKAFDDTFFVMIFVAVAGALLGFVLRRGVYKSASAPQPDGSEPNEEQVHPGFMHG</sequence>
<feature type="transmembrane region" description="Helical" evidence="9">
    <location>
        <begin position="16"/>
        <end position="35"/>
    </location>
</feature>
<dbReference type="InterPro" id="IPR004638">
    <property type="entry name" value="EmrB-like"/>
</dbReference>
<feature type="domain" description="Major facilitator superfamily (MFS) profile" evidence="10">
    <location>
        <begin position="22"/>
        <end position="516"/>
    </location>
</feature>
<evidence type="ECO:0000259" key="10">
    <source>
        <dbReference type="PROSITE" id="PS50850"/>
    </source>
</evidence>
<feature type="transmembrane region" description="Helical" evidence="9">
    <location>
        <begin position="276"/>
        <end position="299"/>
    </location>
</feature>
<feature type="transmembrane region" description="Helical" evidence="9">
    <location>
        <begin position="205"/>
        <end position="226"/>
    </location>
</feature>
<evidence type="ECO:0000256" key="2">
    <source>
        <dbReference type="ARBA" id="ARBA00008537"/>
    </source>
</evidence>
<dbReference type="InterPro" id="IPR011701">
    <property type="entry name" value="MFS"/>
</dbReference>
<dbReference type="Gene3D" id="1.20.1250.20">
    <property type="entry name" value="MFS general substrate transporter like domains"/>
    <property type="match status" value="1"/>
</dbReference>
<feature type="transmembrane region" description="Helical" evidence="9">
    <location>
        <begin position="238"/>
        <end position="255"/>
    </location>
</feature>
<reference evidence="12" key="1">
    <citation type="journal article" date="2019" name="Int. J. Syst. Evol. Microbiol.">
        <title>The Global Catalogue of Microorganisms (GCM) 10K type strain sequencing project: providing services to taxonomists for standard genome sequencing and annotation.</title>
        <authorList>
            <consortium name="The Broad Institute Genomics Platform"/>
            <consortium name="The Broad Institute Genome Sequencing Center for Infectious Disease"/>
            <person name="Wu L."/>
            <person name="Ma J."/>
        </authorList>
    </citation>
    <scope>NUCLEOTIDE SEQUENCE [LARGE SCALE GENOMIC DNA]</scope>
    <source>
        <strain evidence="12">CGMCC 1.12286</strain>
    </source>
</reference>
<dbReference type="Gene3D" id="1.20.1720.10">
    <property type="entry name" value="Multidrug resistance protein D"/>
    <property type="match status" value="1"/>
</dbReference>
<feature type="transmembrane region" description="Helical" evidence="9">
    <location>
        <begin position="146"/>
        <end position="168"/>
    </location>
</feature>
<feature type="transmembrane region" description="Helical" evidence="9">
    <location>
        <begin position="311"/>
        <end position="332"/>
    </location>
</feature>
<evidence type="ECO:0000256" key="1">
    <source>
        <dbReference type="ARBA" id="ARBA00004651"/>
    </source>
</evidence>
<evidence type="ECO:0000256" key="4">
    <source>
        <dbReference type="ARBA" id="ARBA00022475"/>
    </source>
</evidence>
<keyword evidence="6 9" id="KW-1133">Transmembrane helix</keyword>
<dbReference type="RefSeq" id="WP_377943024.1">
    <property type="nucleotide sequence ID" value="NZ_JBHUCX010000027.1"/>
</dbReference>
<evidence type="ECO:0000256" key="7">
    <source>
        <dbReference type="ARBA" id="ARBA00023136"/>
    </source>
</evidence>
<evidence type="ECO:0000256" key="9">
    <source>
        <dbReference type="SAM" id="Phobius"/>
    </source>
</evidence>
<dbReference type="CDD" id="cd17503">
    <property type="entry name" value="MFS_LmrB_MDR_like"/>
    <property type="match status" value="1"/>
</dbReference>
<feature type="transmembrane region" description="Helical" evidence="9">
    <location>
        <begin position="367"/>
        <end position="386"/>
    </location>
</feature>
<evidence type="ECO:0000256" key="3">
    <source>
        <dbReference type="ARBA" id="ARBA00022448"/>
    </source>
</evidence>
<keyword evidence="12" id="KW-1185">Reference proteome</keyword>
<dbReference type="PROSITE" id="PS50850">
    <property type="entry name" value="MFS"/>
    <property type="match status" value="1"/>
</dbReference>
<feature type="region of interest" description="Disordered" evidence="8">
    <location>
        <begin position="519"/>
        <end position="541"/>
    </location>
</feature>
<accession>A0ABW4JFR3</accession>
<dbReference type="InterPro" id="IPR036259">
    <property type="entry name" value="MFS_trans_sf"/>
</dbReference>
<keyword evidence="5 9" id="KW-0812">Transmembrane</keyword>
<evidence type="ECO:0000313" key="12">
    <source>
        <dbReference type="Proteomes" id="UP001597079"/>
    </source>
</evidence>
<organism evidence="11 12">
    <name type="scientific">Alicyclobacillus fodiniaquatilis</name>
    <dbReference type="NCBI Taxonomy" id="1661150"/>
    <lineage>
        <taxon>Bacteria</taxon>
        <taxon>Bacillati</taxon>
        <taxon>Bacillota</taxon>
        <taxon>Bacilli</taxon>
        <taxon>Bacillales</taxon>
        <taxon>Alicyclobacillaceae</taxon>
        <taxon>Alicyclobacillus</taxon>
    </lineage>
</organism>
<name>A0ABW4JFR3_9BACL</name>
<dbReference type="PANTHER" id="PTHR42718:SF9">
    <property type="entry name" value="MAJOR FACILITATOR SUPERFAMILY MULTIDRUG TRANSPORTER MFSC"/>
    <property type="match status" value="1"/>
</dbReference>
<gene>
    <name evidence="11" type="ORF">ACFSB2_10645</name>
</gene>